<sequence>MFMLHYTYKENALSPHSLAFSSHDATFPSLNLTMPGLICQFYPFGKRSSFCASKCSLFNGGIKAHPLTHTHHTILLMPGGIHVMLQNQKSTLSLLPREYT</sequence>
<dbReference type="Proteomes" id="UP001469553">
    <property type="component" value="Unassembled WGS sequence"/>
</dbReference>
<comment type="caution">
    <text evidence="1">The sequence shown here is derived from an EMBL/GenBank/DDBJ whole genome shotgun (WGS) entry which is preliminary data.</text>
</comment>
<reference evidence="1 2" key="1">
    <citation type="submission" date="2021-06" db="EMBL/GenBank/DDBJ databases">
        <authorList>
            <person name="Palmer J.M."/>
        </authorList>
    </citation>
    <scope>NUCLEOTIDE SEQUENCE [LARGE SCALE GENOMIC DNA]</scope>
    <source>
        <strain evidence="1 2">AS_MEX2019</strain>
        <tissue evidence="1">Muscle</tissue>
    </source>
</reference>
<proteinExistence type="predicted"/>
<keyword evidence="2" id="KW-1185">Reference proteome</keyword>
<gene>
    <name evidence="1" type="ORF">AMECASPLE_026862</name>
</gene>
<protein>
    <submittedName>
        <fullName evidence="1">Uncharacterized protein</fullName>
    </submittedName>
</protein>
<evidence type="ECO:0000313" key="2">
    <source>
        <dbReference type="Proteomes" id="UP001469553"/>
    </source>
</evidence>
<dbReference type="EMBL" id="JAHRIP010059220">
    <property type="protein sequence ID" value="MEQ2304423.1"/>
    <property type="molecule type" value="Genomic_DNA"/>
</dbReference>
<evidence type="ECO:0000313" key="1">
    <source>
        <dbReference type="EMBL" id="MEQ2304423.1"/>
    </source>
</evidence>
<accession>A0ABV0ZE01</accession>
<organism evidence="1 2">
    <name type="scientific">Ameca splendens</name>
    <dbReference type="NCBI Taxonomy" id="208324"/>
    <lineage>
        <taxon>Eukaryota</taxon>
        <taxon>Metazoa</taxon>
        <taxon>Chordata</taxon>
        <taxon>Craniata</taxon>
        <taxon>Vertebrata</taxon>
        <taxon>Euteleostomi</taxon>
        <taxon>Actinopterygii</taxon>
        <taxon>Neopterygii</taxon>
        <taxon>Teleostei</taxon>
        <taxon>Neoteleostei</taxon>
        <taxon>Acanthomorphata</taxon>
        <taxon>Ovalentaria</taxon>
        <taxon>Atherinomorphae</taxon>
        <taxon>Cyprinodontiformes</taxon>
        <taxon>Goodeidae</taxon>
        <taxon>Ameca</taxon>
    </lineage>
</organism>
<name>A0ABV0ZE01_9TELE</name>